<reference evidence="1 2" key="1">
    <citation type="submission" date="2015-04" db="EMBL/GenBank/DDBJ databases">
        <title>Genome sequence of aromatic hydrocarbons-degrading Sphingobium chungbukense DJ77.</title>
        <authorList>
            <person name="Kim Y.-C."/>
            <person name="Chae J.-C."/>
        </authorList>
    </citation>
    <scope>NUCLEOTIDE SEQUENCE [LARGE SCALE GENOMIC DNA]</scope>
    <source>
        <strain evidence="1 2">DJ77</strain>
    </source>
</reference>
<dbReference type="AlphaFoldDB" id="A0A0M3AK27"/>
<comment type="caution">
    <text evidence="1">The sequence shown here is derived from an EMBL/GenBank/DDBJ whole genome shotgun (WGS) entry which is preliminary data.</text>
</comment>
<evidence type="ECO:0000313" key="1">
    <source>
        <dbReference type="EMBL" id="KKW90313.1"/>
    </source>
</evidence>
<dbReference type="STRING" id="56193.YP76_20115"/>
<protein>
    <submittedName>
        <fullName evidence="1">Uncharacterized protein</fullName>
    </submittedName>
</protein>
<keyword evidence="2" id="KW-1185">Reference proteome</keyword>
<proteinExistence type="predicted"/>
<dbReference type="EMBL" id="LBIC01000010">
    <property type="protein sequence ID" value="KKW90313.1"/>
    <property type="molecule type" value="Genomic_DNA"/>
</dbReference>
<organism evidence="1 2">
    <name type="scientific">Sphingobium chungbukense</name>
    <dbReference type="NCBI Taxonomy" id="56193"/>
    <lineage>
        <taxon>Bacteria</taxon>
        <taxon>Pseudomonadati</taxon>
        <taxon>Pseudomonadota</taxon>
        <taxon>Alphaproteobacteria</taxon>
        <taxon>Sphingomonadales</taxon>
        <taxon>Sphingomonadaceae</taxon>
        <taxon>Sphingobium</taxon>
    </lineage>
</organism>
<evidence type="ECO:0000313" key="2">
    <source>
        <dbReference type="Proteomes" id="UP000033874"/>
    </source>
</evidence>
<sequence length="210" mass="24149">MTASLPDHSLVIQCRGLIIHHRDHWWLVEFPHLKRDLQRHRHPARAYLLSGRITTEFAKRAGLETGPRILLPSVAMLHPDQTCWAGNFELRPTIATAKPDQIDYDINAHVFHGSADELEERLARAMIEITLFPIPMEFTSVFTALPDEDVPVLAIRVSSYVCATFELLTARYMPTYRPRSPWRDISNESVFDSGAEVLGWMHADDWIRPR</sequence>
<dbReference type="Proteomes" id="UP000033874">
    <property type="component" value="Unassembled WGS sequence"/>
</dbReference>
<gene>
    <name evidence="1" type="ORF">YP76_20115</name>
</gene>
<name>A0A0M3AK27_9SPHN</name>
<dbReference type="RefSeq" id="WP_046765399.1">
    <property type="nucleotide sequence ID" value="NZ_LBIC01000010.1"/>
</dbReference>
<dbReference type="PATRIC" id="fig|56193.3.peg.4228"/>
<accession>A0A0M3AK27</accession>